<dbReference type="NCBIfam" id="NF001809">
    <property type="entry name" value="PRK00528.1"/>
    <property type="match status" value="1"/>
</dbReference>
<dbReference type="GO" id="GO:0019843">
    <property type="term" value="F:rRNA binding"/>
    <property type="evidence" value="ECO:0007669"/>
    <property type="project" value="UniProtKB-KW"/>
</dbReference>
<dbReference type="InterPro" id="IPR002150">
    <property type="entry name" value="Ribosomal_bL31"/>
</dbReference>
<evidence type="ECO:0000256" key="1">
    <source>
        <dbReference type="ARBA" id="ARBA00009296"/>
    </source>
</evidence>
<dbReference type="Pfam" id="PF01197">
    <property type="entry name" value="Ribosomal_L31"/>
    <property type="match status" value="1"/>
</dbReference>
<dbReference type="InterPro" id="IPR034704">
    <property type="entry name" value="Ribosomal_bL28/bL31-like_sf"/>
</dbReference>
<comment type="subunit">
    <text evidence="2 8">Part of the 50S ribosomal subunit.</text>
</comment>
<evidence type="ECO:0000313" key="10">
    <source>
        <dbReference type="Proteomes" id="UP000018458"/>
    </source>
</evidence>
<feature type="binding site" evidence="8">
    <location>
        <position position="35"/>
    </location>
    <ligand>
        <name>Zn(2+)</name>
        <dbReference type="ChEBI" id="CHEBI:29105"/>
    </ligand>
</feature>
<dbReference type="SUPFAM" id="SSF143800">
    <property type="entry name" value="L28p-like"/>
    <property type="match status" value="1"/>
</dbReference>
<comment type="caution">
    <text evidence="9">The sequence shown here is derived from an EMBL/GenBank/DDBJ whole genome shotgun (WGS) entry which is preliminary data.</text>
</comment>
<keyword evidence="8" id="KW-0862">Zinc</keyword>
<name>E8LKW9_SUCHY</name>
<evidence type="ECO:0000313" key="9">
    <source>
        <dbReference type="EMBL" id="EFY06848.1"/>
    </source>
</evidence>
<evidence type="ECO:0000256" key="6">
    <source>
        <dbReference type="ARBA" id="ARBA00023274"/>
    </source>
</evidence>
<gene>
    <name evidence="8 9" type="primary">rpmE</name>
    <name evidence="9" type="ORF">HMPREF9444_01369</name>
</gene>
<organism evidence="9 10">
    <name type="scientific">Succinatimonas hippei (strain DSM 22608 / JCM 16073 / KCTC 15190 / YIT 12066)</name>
    <dbReference type="NCBI Taxonomy" id="762983"/>
    <lineage>
        <taxon>Bacteria</taxon>
        <taxon>Pseudomonadati</taxon>
        <taxon>Pseudomonadota</taxon>
        <taxon>Gammaproteobacteria</taxon>
        <taxon>Aeromonadales</taxon>
        <taxon>Succinivibrionaceae</taxon>
        <taxon>Succinatimonas</taxon>
    </lineage>
</organism>
<feature type="binding site" evidence="8">
    <location>
        <position position="57"/>
    </location>
    <ligand>
        <name>Zn(2+)</name>
        <dbReference type="ChEBI" id="CHEBI:29105"/>
    </ligand>
</feature>
<keyword evidence="10" id="KW-1185">Reference proteome</keyword>
<evidence type="ECO:0000256" key="4">
    <source>
        <dbReference type="ARBA" id="ARBA00022884"/>
    </source>
</evidence>
<dbReference type="NCBIfam" id="NF000612">
    <property type="entry name" value="PRK00019.1"/>
    <property type="match status" value="1"/>
</dbReference>
<accession>E8LKW9</accession>
<evidence type="ECO:0000256" key="8">
    <source>
        <dbReference type="HAMAP-Rule" id="MF_00501"/>
    </source>
</evidence>
<dbReference type="HAMAP" id="MF_00501">
    <property type="entry name" value="Ribosomal_bL31_1"/>
    <property type="match status" value="1"/>
</dbReference>
<evidence type="ECO:0000256" key="7">
    <source>
        <dbReference type="ARBA" id="ARBA00035687"/>
    </source>
</evidence>
<proteinExistence type="inferred from homology"/>
<sequence length="95" mass="10578">MVFGACAAETATRIEVQMKKNIHPQYEEINVRCSCGNKFKIRSTAGHDIDIEVCSQCHPFYTGKQKIVDTGGRVEAFNKRFAMLGRARAAQKAAK</sequence>
<dbReference type="AlphaFoldDB" id="E8LKW9"/>
<feature type="binding site" evidence="8">
    <location>
        <position position="54"/>
    </location>
    <ligand>
        <name>Zn(2+)</name>
        <dbReference type="ChEBI" id="CHEBI:29105"/>
    </ligand>
</feature>
<reference evidence="9 10" key="1">
    <citation type="submission" date="2011-01" db="EMBL/GenBank/DDBJ databases">
        <authorList>
            <person name="Weinstock G."/>
            <person name="Sodergren E."/>
            <person name="Clifton S."/>
            <person name="Fulton L."/>
            <person name="Fulton B."/>
            <person name="Courtney L."/>
            <person name="Fronick C."/>
            <person name="Harrison M."/>
            <person name="Strong C."/>
            <person name="Farmer C."/>
            <person name="Delahaunty K."/>
            <person name="Markovic C."/>
            <person name="Hall O."/>
            <person name="Minx P."/>
            <person name="Tomlinson C."/>
            <person name="Mitreva M."/>
            <person name="Hou S."/>
            <person name="Chen J."/>
            <person name="Wollam A."/>
            <person name="Pepin K.H."/>
            <person name="Johnson M."/>
            <person name="Bhonagiri V."/>
            <person name="Zhang X."/>
            <person name="Suruliraj S."/>
            <person name="Warren W."/>
            <person name="Chinwalla A."/>
            <person name="Mardis E.R."/>
            <person name="Wilson R.K."/>
        </authorList>
    </citation>
    <scope>NUCLEOTIDE SEQUENCE [LARGE SCALE GENOMIC DNA]</scope>
    <source>
        <strain evidence="10">DSM 22608 / JCM 16073 / KCTC 15190 / YIT 12066</strain>
    </source>
</reference>
<comment type="function">
    <text evidence="8">Binds the 23S rRNA.</text>
</comment>
<dbReference type="GO" id="GO:0006412">
    <property type="term" value="P:translation"/>
    <property type="evidence" value="ECO:0007669"/>
    <property type="project" value="UniProtKB-UniRule"/>
</dbReference>
<dbReference type="GO" id="GO:1990904">
    <property type="term" value="C:ribonucleoprotein complex"/>
    <property type="evidence" value="ECO:0007669"/>
    <property type="project" value="UniProtKB-KW"/>
</dbReference>
<dbReference type="STRING" id="762983.HMPREF9444_01369"/>
<evidence type="ECO:0000256" key="3">
    <source>
        <dbReference type="ARBA" id="ARBA00022730"/>
    </source>
</evidence>
<evidence type="ECO:0000256" key="2">
    <source>
        <dbReference type="ARBA" id="ARBA00011838"/>
    </source>
</evidence>
<dbReference type="GO" id="GO:0005840">
    <property type="term" value="C:ribosome"/>
    <property type="evidence" value="ECO:0007669"/>
    <property type="project" value="UniProtKB-KW"/>
</dbReference>
<dbReference type="eggNOG" id="COG0254">
    <property type="taxonomic scope" value="Bacteria"/>
</dbReference>
<keyword evidence="3 8" id="KW-0699">rRNA-binding</keyword>
<comment type="cofactor">
    <cofactor evidence="8">
        <name>Zn(2+)</name>
        <dbReference type="ChEBI" id="CHEBI:29105"/>
    </cofactor>
    <text evidence="8">Binds 1 zinc ion per subunit.</text>
</comment>
<keyword evidence="5 8" id="KW-0689">Ribosomal protein</keyword>
<protein>
    <recommendedName>
        <fullName evidence="7 8">Large ribosomal subunit protein bL31</fullName>
    </recommendedName>
</protein>
<dbReference type="EMBL" id="AEVO01000076">
    <property type="protein sequence ID" value="EFY06848.1"/>
    <property type="molecule type" value="Genomic_DNA"/>
</dbReference>
<keyword evidence="6 8" id="KW-0687">Ribonucleoprotein</keyword>
<dbReference type="NCBIfam" id="TIGR00105">
    <property type="entry name" value="L31"/>
    <property type="match status" value="1"/>
</dbReference>
<dbReference type="GO" id="GO:0003735">
    <property type="term" value="F:structural constituent of ribosome"/>
    <property type="evidence" value="ECO:0007669"/>
    <property type="project" value="InterPro"/>
</dbReference>
<dbReference type="GO" id="GO:0046872">
    <property type="term" value="F:metal ion binding"/>
    <property type="evidence" value="ECO:0007669"/>
    <property type="project" value="UniProtKB-KW"/>
</dbReference>
<keyword evidence="8" id="KW-0479">Metal-binding</keyword>
<comment type="similarity">
    <text evidence="1 8">Belongs to the bacterial ribosomal protein bL31 family. Type A subfamily.</text>
</comment>
<dbReference type="HOGENOM" id="CLU_114306_4_0_6"/>
<feature type="binding site" evidence="8">
    <location>
        <position position="33"/>
    </location>
    <ligand>
        <name>Zn(2+)</name>
        <dbReference type="ChEBI" id="CHEBI:29105"/>
    </ligand>
</feature>
<dbReference type="InterPro" id="IPR042105">
    <property type="entry name" value="Ribosomal_bL31_sf"/>
</dbReference>
<keyword evidence="4 8" id="KW-0694">RNA-binding</keyword>
<dbReference type="PROSITE" id="PS01143">
    <property type="entry name" value="RIBOSOMAL_L31"/>
    <property type="match status" value="1"/>
</dbReference>
<dbReference type="PANTHER" id="PTHR33280:SF6">
    <property type="entry name" value="LARGE RIBOSOMAL SUBUNIT PROTEIN BL31A"/>
    <property type="match status" value="1"/>
</dbReference>
<dbReference type="PANTHER" id="PTHR33280">
    <property type="entry name" value="50S RIBOSOMAL PROTEIN L31, CHLOROPLASTIC"/>
    <property type="match status" value="1"/>
</dbReference>
<dbReference type="InterPro" id="IPR027491">
    <property type="entry name" value="Ribosomal_bL31_A"/>
</dbReference>
<dbReference type="Proteomes" id="UP000018458">
    <property type="component" value="Unassembled WGS sequence"/>
</dbReference>
<dbReference type="PRINTS" id="PR01249">
    <property type="entry name" value="RIBOSOMALL31"/>
</dbReference>
<evidence type="ECO:0000256" key="5">
    <source>
        <dbReference type="ARBA" id="ARBA00022980"/>
    </source>
</evidence>
<dbReference type="Gene3D" id="4.10.830.30">
    <property type="entry name" value="Ribosomal protein L31"/>
    <property type="match status" value="1"/>
</dbReference>